<evidence type="ECO:0000313" key="2">
    <source>
        <dbReference type="Proteomes" id="UP000499080"/>
    </source>
</evidence>
<dbReference type="EMBL" id="BGPR01002389">
    <property type="protein sequence ID" value="GBM72617.1"/>
    <property type="molecule type" value="Genomic_DNA"/>
</dbReference>
<protein>
    <submittedName>
        <fullName evidence="1">Uncharacterized protein</fullName>
    </submittedName>
</protein>
<reference evidence="1 2" key="1">
    <citation type="journal article" date="2019" name="Sci. Rep.">
        <title>Orb-weaving spider Araneus ventricosus genome elucidates the spidroin gene catalogue.</title>
        <authorList>
            <person name="Kono N."/>
            <person name="Nakamura H."/>
            <person name="Ohtoshi R."/>
            <person name="Moran D.A.P."/>
            <person name="Shinohara A."/>
            <person name="Yoshida Y."/>
            <person name="Fujiwara M."/>
            <person name="Mori M."/>
            <person name="Tomita M."/>
            <person name="Arakawa K."/>
        </authorList>
    </citation>
    <scope>NUCLEOTIDE SEQUENCE [LARGE SCALE GENOMIC DNA]</scope>
</reference>
<comment type="caution">
    <text evidence="1">The sequence shown here is derived from an EMBL/GenBank/DDBJ whole genome shotgun (WGS) entry which is preliminary data.</text>
</comment>
<name>A0A4Y2I4F7_ARAVE</name>
<dbReference type="OrthoDB" id="8065135at2759"/>
<dbReference type="Proteomes" id="UP000499080">
    <property type="component" value="Unassembled WGS sequence"/>
</dbReference>
<proteinExistence type="predicted"/>
<accession>A0A4Y2I4F7</accession>
<keyword evidence="2" id="KW-1185">Reference proteome</keyword>
<gene>
    <name evidence="1" type="ORF">AVEN_87967_1</name>
</gene>
<evidence type="ECO:0000313" key="1">
    <source>
        <dbReference type="EMBL" id="GBM72617.1"/>
    </source>
</evidence>
<sequence length="112" mass="13013">MSTRWSDEGNWLSVETTEAIWTSHHNFKMTCAEIYDYKKEENDIIEKVKSTLKYKLDQKFIYLALKRPVSMLGNYGNPNHGVPTGESRSSGVFLEPRTSLVSNKWIHLFEIV</sequence>
<organism evidence="1 2">
    <name type="scientific">Araneus ventricosus</name>
    <name type="common">Orbweaver spider</name>
    <name type="synonym">Epeira ventricosa</name>
    <dbReference type="NCBI Taxonomy" id="182803"/>
    <lineage>
        <taxon>Eukaryota</taxon>
        <taxon>Metazoa</taxon>
        <taxon>Ecdysozoa</taxon>
        <taxon>Arthropoda</taxon>
        <taxon>Chelicerata</taxon>
        <taxon>Arachnida</taxon>
        <taxon>Araneae</taxon>
        <taxon>Araneomorphae</taxon>
        <taxon>Entelegynae</taxon>
        <taxon>Araneoidea</taxon>
        <taxon>Araneidae</taxon>
        <taxon>Araneus</taxon>
    </lineage>
</organism>
<dbReference type="AlphaFoldDB" id="A0A4Y2I4F7"/>